<dbReference type="GO" id="GO:0009279">
    <property type="term" value="C:cell outer membrane"/>
    <property type="evidence" value="ECO:0007669"/>
    <property type="project" value="UniProtKB-SubCell"/>
</dbReference>
<dbReference type="Gene3D" id="2.40.170.20">
    <property type="entry name" value="TonB-dependent receptor, beta-barrel domain"/>
    <property type="match status" value="1"/>
</dbReference>
<dbReference type="InterPro" id="IPR012910">
    <property type="entry name" value="Plug_dom"/>
</dbReference>
<keyword evidence="3 8" id="KW-1134">Transmembrane beta strand</keyword>
<evidence type="ECO:0000259" key="12">
    <source>
        <dbReference type="Pfam" id="PF00593"/>
    </source>
</evidence>
<evidence type="ECO:0000259" key="13">
    <source>
        <dbReference type="Pfam" id="PF07715"/>
    </source>
</evidence>
<gene>
    <name evidence="14" type="ORF">SAMN05428642_102965</name>
</gene>
<dbReference type="InterPro" id="IPR039426">
    <property type="entry name" value="TonB-dep_rcpt-like"/>
</dbReference>
<organism evidence="14 15">
    <name type="scientific">Flaviramulus basaltis</name>
    <dbReference type="NCBI Taxonomy" id="369401"/>
    <lineage>
        <taxon>Bacteria</taxon>
        <taxon>Pseudomonadati</taxon>
        <taxon>Bacteroidota</taxon>
        <taxon>Flavobacteriia</taxon>
        <taxon>Flavobacteriales</taxon>
        <taxon>Flavobacteriaceae</taxon>
        <taxon>Flaviramulus</taxon>
    </lineage>
</organism>
<evidence type="ECO:0000256" key="11">
    <source>
        <dbReference type="SAM" id="SignalP"/>
    </source>
</evidence>
<keyword evidence="6 8" id="KW-0472">Membrane</keyword>
<evidence type="ECO:0000256" key="1">
    <source>
        <dbReference type="ARBA" id="ARBA00004571"/>
    </source>
</evidence>
<keyword evidence="2 8" id="KW-0813">Transport</keyword>
<evidence type="ECO:0000256" key="6">
    <source>
        <dbReference type="ARBA" id="ARBA00023136"/>
    </source>
</evidence>
<reference evidence="14 15" key="1">
    <citation type="submission" date="2016-10" db="EMBL/GenBank/DDBJ databases">
        <authorList>
            <person name="de Groot N.N."/>
        </authorList>
    </citation>
    <scope>NUCLEOTIDE SEQUENCE [LARGE SCALE GENOMIC DNA]</scope>
    <source>
        <strain evidence="14 15">DSM 18180</strain>
    </source>
</reference>
<evidence type="ECO:0000256" key="9">
    <source>
        <dbReference type="RuleBase" id="RU003357"/>
    </source>
</evidence>
<dbReference type="AlphaFoldDB" id="A0A1K2IK26"/>
<evidence type="ECO:0000313" key="14">
    <source>
        <dbReference type="EMBL" id="SFZ92764.1"/>
    </source>
</evidence>
<dbReference type="RefSeq" id="WP_072402200.1">
    <property type="nucleotide sequence ID" value="NZ_FPKV01000002.1"/>
</dbReference>
<evidence type="ECO:0000256" key="5">
    <source>
        <dbReference type="ARBA" id="ARBA00023077"/>
    </source>
</evidence>
<proteinExistence type="inferred from homology"/>
<dbReference type="InterPro" id="IPR037066">
    <property type="entry name" value="Plug_dom_sf"/>
</dbReference>
<keyword evidence="15" id="KW-1185">Reference proteome</keyword>
<evidence type="ECO:0000256" key="10">
    <source>
        <dbReference type="SAM" id="MobiDB-lite"/>
    </source>
</evidence>
<dbReference type="NCBIfam" id="TIGR04057">
    <property type="entry name" value="SusC_RagA_signa"/>
    <property type="match status" value="1"/>
</dbReference>
<dbReference type="InterPro" id="IPR023997">
    <property type="entry name" value="TonB-dep_OMP_SusC/RagA_CS"/>
</dbReference>
<evidence type="ECO:0000256" key="7">
    <source>
        <dbReference type="ARBA" id="ARBA00023237"/>
    </source>
</evidence>
<keyword evidence="5 9" id="KW-0798">TonB box</keyword>
<evidence type="ECO:0000256" key="2">
    <source>
        <dbReference type="ARBA" id="ARBA00022448"/>
    </source>
</evidence>
<dbReference type="Pfam" id="PF00593">
    <property type="entry name" value="TonB_dep_Rec_b-barrel"/>
    <property type="match status" value="1"/>
</dbReference>
<keyword evidence="4 8" id="KW-0812">Transmembrane</keyword>
<dbReference type="FunFam" id="2.170.130.10:FF:000008">
    <property type="entry name" value="SusC/RagA family TonB-linked outer membrane protein"/>
    <property type="match status" value="1"/>
</dbReference>
<accession>A0A1K2IK26</accession>
<dbReference type="InterPro" id="IPR023996">
    <property type="entry name" value="TonB-dep_OMP_SusC/RagA"/>
</dbReference>
<keyword evidence="11" id="KW-0732">Signal</keyword>
<feature type="chain" id="PRO_5012927694" evidence="11">
    <location>
        <begin position="24"/>
        <end position="1033"/>
    </location>
</feature>
<dbReference type="PROSITE" id="PS52016">
    <property type="entry name" value="TONB_DEPENDENT_REC_3"/>
    <property type="match status" value="1"/>
</dbReference>
<dbReference type="SUPFAM" id="SSF56935">
    <property type="entry name" value="Porins"/>
    <property type="match status" value="1"/>
</dbReference>
<dbReference type="OrthoDB" id="9768177at2"/>
<evidence type="ECO:0000313" key="15">
    <source>
        <dbReference type="Proteomes" id="UP000182544"/>
    </source>
</evidence>
<sequence>MKNKLLKKFLLSIALLFGSFIYAQTVSGTVSDVSGPLPGVNVIVKGTTTGTQTDFNGKYSLEVNSADAILEFSFLGYATQQVAVNGKTTLNVLLEEDTSVLDEVVVIGYGTTTVKDATGSVASVSAEDFQKGVIASPEQLIQGKTAGVQISQTSGEPGGGINVRIRGTNSVRSNNNPLFVVDGVPLGGDSVSAGGADVTGGEGGTSSSSNPLNFLNPNDIESISILKDASSTAIYGSRGANGVVIITTKSGKAGGAGVFEFNSSLSVSSPADEYDLLNREQFLSAYAGYGGDPSVIDAGSDTDWQDVVTRTSMSHDQNLSYSKNYGKGNIRGTFSLSNQQGVVENSELQRITGRVNWLHRFLDDKLTVNLQSTISHVDEEAPMVTGSGGFRGDLLGIAYSANPTWPNDPSFDPGTNPSPANLLANYESLTDTDRALLNGSLNYDFTSEFSAKINLGYDTSSSSRRTAISGNTYGYTTGILGNGRGSLNDLDTESKLMELTLNYKKEFDNSNLDILVGYSFQDFQRNGRNVAGWGYSTTSLSQMSYDLEDSAEAIERVISGAYQQYGYGTSQSQVFVNRLFPSIATDNLSAPNIAVQSIFADTFDFTDELQSFFGRINYSIANKYLFTATVRADGSSRFGSDNRYGIFPSGAFAWKMNEEDFIGDNVSTLKIRLGAGITGNQEGLGYGNFINRTRFAGAAIGNGGAITIPGTNSVAFANSALKWEETLSFNVGLDFGFNNDRLSGSVDFYRKETSDFLLQVQSAQPAAQPFVFSNLDGTILNQGLEFMIAYDIIQTEDLNWNMSFNMSFNENELQNFGGLIQAGTIRGQGLTGAYAQLLAGGHPLFSYYLRDFGGFDANGQPIGDVQNFVGKDAVPDMIAGLSTNLSYKNWDLSAYFNGQFDYYVYNNTKNAFFTAGSIAGARNVTQDVIGNGEAGSAEAAVSTRFLEKGDFIRLQNATLGYTFPLTGEGAFKSLRLSLTGQNLFLITDYSGLDPEVSVSPAGADLLNNLPTAGIDWSGYPRPRTFTLGLRATF</sequence>
<dbReference type="Proteomes" id="UP000182544">
    <property type="component" value="Unassembled WGS sequence"/>
</dbReference>
<comment type="similarity">
    <text evidence="8 9">Belongs to the TonB-dependent receptor family.</text>
</comment>
<feature type="domain" description="TonB-dependent receptor-like beta-barrel" evidence="12">
    <location>
        <begin position="398"/>
        <end position="983"/>
    </location>
</feature>
<comment type="subcellular location">
    <subcellularLocation>
        <location evidence="1 8">Cell outer membrane</location>
        <topology evidence="1 8">Multi-pass membrane protein</topology>
    </subcellularLocation>
</comment>
<evidence type="ECO:0000256" key="3">
    <source>
        <dbReference type="ARBA" id="ARBA00022452"/>
    </source>
</evidence>
<evidence type="ECO:0000256" key="4">
    <source>
        <dbReference type="ARBA" id="ARBA00022692"/>
    </source>
</evidence>
<dbReference type="STRING" id="369401.SAMN05428642_102965"/>
<dbReference type="SUPFAM" id="SSF49464">
    <property type="entry name" value="Carboxypeptidase regulatory domain-like"/>
    <property type="match status" value="1"/>
</dbReference>
<dbReference type="InterPro" id="IPR036942">
    <property type="entry name" value="Beta-barrel_TonB_sf"/>
</dbReference>
<dbReference type="Gene3D" id="2.60.40.1120">
    <property type="entry name" value="Carboxypeptidase-like, regulatory domain"/>
    <property type="match status" value="1"/>
</dbReference>
<evidence type="ECO:0000256" key="8">
    <source>
        <dbReference type="PROSITE-ProRule" id="PRU01360"/>
    </source>
</evidence>
<dbReference type="EMBL" id="FPKV01000002">
    <property type="protein sequence ID" value="SFZ92764.1"/>
    <property type="molecule type" value="Genomic_DNA"/>
</dbReference>
<feature type="signal peptide" evidence="11">
    <location>
        <begin position="1"/>
        <end position="23"/>
    </location>
</feature>
<feature type="region of interest" description="Disordered" evidence="10">
    <location>
        <begin position="192"/>
        <end position="213"/>
    </location>
</feature>
<dbReference type="Pfam" id="PF07715">
    <property type="entry name" value="Plug"/>
    <property type="match status" value="1"/>
</dbReference>
<dbReference type="InterPro" id="IPR000531">
    <property type="entry name" value="Beta-barrel_TonB"/>
</dbReference>
<dbReference type="InterPro" id="IPR008969">
    <property type="entry name" value="CarboxyPept-like_regulatory"/>
</dbReference>
<keyword evidence="7 8" id="KW-0998">Cell outer membrane</keyword>
<name>A0A1K2IK26_9FLAO</name>
<dbReference type="NCBIfam" id="TIGR04056">
    <property type="entry name" value="OMP_RagA_SusC"/>
    <property type="match status" value="1"/>
</dbReference>
<protein>
    <submittedName>
        <fullName evidence="14">Iron complex outermembrane recepter protein</fullName>
    </submittedName>
</protein>
<dbReference type="Pfam" id="PF13715">
    <property type="entry name" value="CarbopepD_reg_2"/>
    <property type="match status" value="1"/>
</dbReference>
<dbReference type="Gene3D" id="2.170.130.10">
    <property type="entry name" value="TonB-dependent receptor, plug domain"/>
    <property type="match status" value="1"/>
</dbReference>
<feature type="domain" description="TonB-dependent receptor plug" evidence="13">
    <location>
        <begin position="114"/>
        <end position="243"/>
    </location>
</feature>